<keyword evidence="3" id="KW-1185">Reference proteome</keyword>
<evidence type="ECO:0000313" key="2">
    <source>
        <dbReference type="EMBL" id="KAF5952033.1"/>
    </source>
</evidence>
<keyword evidence="1" id="KW-0812">Transmembrane</keyword>
<feature type="transmembrane region" description="Helical" evidence="1">
    <location>
        <begin position="12"/>
        <end position="31"/>
    </location>
</feature>
<name>A0A7J7HGR7_CAMSI</name>
<sequence length="73" mass="7770">MGKIANTIHGLKPAMMMAVVQVALAGVNVFYKLASSIGMSMSVLIAYRFVFAAAFIVPIALLLERSSIYASGF</sequence>
<proteinExistence type="predicted"/>
<keyword evidence="1" id="KW-1133">Transmembrane helix</keyword>
<dbReference type="AlphaFoldDB" id="A0A7J7HGR7"/>
<protein>
    <recommendedName>
        <fullName evidence="4">WAT1-related protein</fullName>
    </recommendedName>
</protein>
<reference evidence="3" key="1">
    <citation type="journal article" date="2020" name="Nat. Commun.">
        <title>Genome assembly of wild tea tree DASZ reveals pedigree and selection history of tea varieties.</title>
        <authorList>
            <person name="Zhang W."/>
            <person name="Zhang Y."/>
            <person name="Qiu H."/>
            <person name="Guo Y."/>
            <person name="Wan H."/>
            <person name="Zhang X."/>
            <person name="Scossa F."/>
            <person name="Alseekh S."/>
            <person name="Zhang Q."/>
            <person name="Wang P."/>
            <person name="Xu L."/>
            <person name="Schmidt M.H."/>
            <person name="Jia X."/>
            <person name="Li D."/>
            <person name="Zhu A."/>
            <person name="Guo F."/>
            <person name="Chen W."/>
            <person name="Ni D."/>
            <person name="Usadel B."/>
            <person name="Fernie A.R."/>
            <person name="Wen W."/>
        </authorList>
    </citation>
    <scope>NUCLEOTIDE SEQUENCE [LARGE SCALE GENOMIC DNA]</scope>
    <source>
        <strain evidence="3">cv. G240</strain>
    </source>
</reference>
<dbReference type="Proteomes" id="UP000593564">
    <property type="component" value="Unassembled WGS sequence"/>
</dbReference>
<evidence type="ECO:0008006" key="4">
    <source>
        <dbReference type="Google" id="ProtNLM"/>
    </source>
</evidence>
<gene>
    <name evidence="2" type="ORF">HYC85_009977</name>
</gene>
<accession>A0A7J7HGR7</accession>
<feature type="transmembrane region" description="Helical" evidence="1">
    <location>
        <begin position="37"/>
        <end position="63"/>
    </location>
</feature>
<keyword evidence="1" id="KW-0472">Membrane</keyword>
<organism evidence="2 3">
    <name type="scientific">Camellia sinensis</name>
    <name type="common">Tea plant</name>
    <name type="synonym">Thea sinensis</name>
    <dbReference type="NCBI Taxonomy" id="4442"/>
    <lineage>
        <taxon>Eukaryota</taxon>
        <taxon>Viridiplantae</taxon>
        <taxon>Streptophyta</taxon>
        <taxon>Embryophyta</taxon>
        <taxon>Tracheophyta</taxon>
        <taxon>Spermatophyta</taxon>
        <taxon>Magnoliopsida</taxon>
        <taxon>eudicotyledons</taxon>
        <taxon>Gunneridae</taxon>
        <taxon>Pentapetalae</taxon>
        <taxon>asterids</taxon>
        <taxon>Ericales</taxon>
        <taxon>Theaceae</taxon>
        <taxon>Camellia</taxon>
    </lineage>
</organism>
<comment type="caution">
    <text evidence="2">The sequence shown here is derived from an EMBL/GenBank/DDBJ whole genome shotgun (WGS) entry which is preliminary data.</text>
</comment>
<reference evidence="2 3" key="2">
    <citation type="submission" date="2020-07" db="EMBL/GenBank/DDBJ databases">
        <title>Genome assembly of wild tea tree DASZ reveals pedigree and selection history of tea varieties.</title>
        <authorList>
            <person name="Zhang W."/>
        </authorList>
    </citation>
    <scope>NUCLEOTIDE SEQUENCE [LARGE SCALE GENOMIC DNA]</scope>
    <source>
        <strain evidence="3">cv. G240</strain>
        <tissue evidence="2">Leaf</tissue>
    </source>
</reference>
<evidence type="ECO:0000256" key="1">
    <source>
        <dbReference type="SAM" id="Phobius"/>
    </source>
</evidence>
<dbReference type="EMBL" id="JACBKZ010000004">
    <property type="protein sequence ID" value="KAF5952033.1"/>
    <property type="molecule type" value="Genomic_DNA"/>
</dbReference>
<evidence type="ECO:0000313" key="3">
    <source>
        <dbReference type="Proteomes" id="UP000593564"/>
    </source>
</evidence>